<gene>
    <name evidence="2" type="ORF">MM415A00821_0022</name>
    <name evidence="1" type="ORF">MM415B01315_0011</name>
</gene>
<reference evidence="2" key="1">
    <citation type="submission" date="2020-03" db="EMBL/GenBank/DDBJ databases">
        <title>The deep terrestrial virosphere.</title>
        <authorList>
            <person name="Holmfeldt K."/>
            <person name="Nilsson E."/>
            <person name="Simone D."/>
            <person name="Lopez-Fernandez M."/>
            <person name="Wu X."/>
            <person name="de Brujin I."/>
            <person name="Lundin D."/>
            <person name="Andersson A."/>
            <person name="Bertilsson S."/>
            <person name="Dopson M."/>
        </authorList>
    </citation>
    <scope>NUCLEOTIDE SEQUENCE</scope>
    <source>
        <strain evidence="2">MM415A00821</strain>
        <strain evidence="1">MM415B01315</strain>
    </source>
</reference>
<accession>A0A6M3KDD5</accession>
<protein>
    <submittedName>
        <fullName evidence="2">Uncharacterized protein</fullName>
    </submittedName>
</protein>
<evidence type="ECO:0000313" key="2">
    <source>
        <dbReference type="EMBL" id="QJA79900.1"/>
    </source>
</evidence>
<name>A0A6M3KDD5_9ZZZZ</name>
<dbReference type="AlphaFoldDB" id="A0A6M3KDD5"/>
<sequence length="125" mass="14346">MKQKQKRRVLNKDWSKLIGKEVTIVCHNTNRTRTGIVVGIDLDIGITIVDKYDKTDYLVCLRSALIMDKMYGKGKYSKLTKKAYRETFRVVLEWIESGHTSLRKLQSKIGNCNSTPTAETCAFNQ</sequence>
<dbReference type="EMBL" id="MT141364">
    <property type="protein sequence ID" value="QJA59302.1"/>
    <property type="molecule type" value="Genomic_DNA"/>
</dbReference>
<organism evidence="2">
    <name type="scientific">viral metagenome</name>
    <dbReference type="NCBI Taxonomy" id="1070528"/>
    <lineage>
        <taxon>unclassified sequences</taxon>
        <taxon>metagenomes</taxon>
        <taxon>organismal metagenomes</taxon>
    </lineage>
</organism>
<evidence type="ECO:0000313" key="1">
    <source>
        <dbReference type="EMBL" id="QJA59302.1"/>
    </source>
</evidence>
<dbReference type="EMBL" id="MT142398">
    <property type="protein sequence ID" value="QJA79900.1"/>
    <property type="molecule type" value="Genomic_DNA"/>
</dbReference>
<proteinExistence type="predicted"/>